<keyword evidence="4" id="KW-1185">Reference proteome</keyword>
<evidence type="ECO:0000256" key="1">
    <source>
        <dbReference type="SAM" id="Coils"/>
    </source>
</evidence>
<evidence type="ECO:0000313" key="3">
    <source>
        <dbReference type="EMBL" id="SDA57556.1"/>
    </source>
</evidence>
<keyword evidence="2" id="KW-1133">Transmembrane helix</keyword>
<reference evidence="3 4" key="1">
    <citation type="submission" date="2016-10" db="EMBL/GenBank/DDBJ databases">
        <authorList>
            <person name="Varghese N."/>
            <person name="Submissions S."/>
        </authorList>
    </citation>
    <scope>NUCLEOTIDE SEQUENCE [LARGE SCALE GENOMIC DNA]</scope>
    <source>
        <strain evidence="3 4">DSM 16643</strain>
    </source>
</reference>
<dbReference type="AlphaFoldDB" id="A0A1G5WIT1"/>
<keyword evidence="2" id="KW-0812">Transmembrane</keyword>
<name>A0A1G5WIT1_9EURY</name>
<feature type="transmembrane region" description="Helical" evidence="2">
    <location>
        <begin position="139"/>
        <end position="157"/>
    </location>
</feature>
<keyword evidence="2" id="KW-0472">Membrane</keyword>
<dbReference type="EMBL" id="FMXB01000010">
    <property type="protein sequence ID" value="SDA57556.1"/>
    <property type="molecule type" value="Genomic_DNA"/>
</dbReference>
<dbReference type="OrthoDB" id="385676at2157"/>
<proteinExistence type="predicted"/>
<feature type="transmembrane region" description="Helical" evidence="2">
    <location>
        <begin position="29"/>
        <end position="49"/>
    </location>
</feature>
<gene>
    <name evidence="3" type="ORF">SAMN02910315_01422</name>
</gene>
<evidence type="ECO:0000313" key="4">
    <source>
        <dbReference type="Proteomes" id="UP000323439"/>
    </source>
</evidence>
<protein>
    <submittedName>
        <fullName evidence="3">Uncharacterized protein</fullName>
    </submittedName>
</protein>
<feature type="transmembrane region" description="Helical" evidence="2">
    <location>
        <begin position="56"/>
        <end position="84"/>
    </location>
</feature>
<feature type="coiled-coil region" evidence="1">
    <location>
        <begin position="94"/>
        <end position="121"/>
    </location>
</feature>
<keyword evidence="1" id="KW-0175">Coiled coil</keyword>
<evidence type="ECO:0000256" key="2">
    <source>
        <dbReference type="SAM" id="Phobius"/>
    </source>
</evidence>
<dbReference type="Proteomes" id="UP000323439">
    <property type="component" value="Unassembled WGS sequence"/>
</dbReference>
<organism evidence="3 4">
    <name type="scientific">Methanobrevibacter millerae</name>
    <dbReference type="NCBI Taxonomy" id="230361"/>
    <lineage>
        <taxon>Archaea</taxon>
        <taxon>Methanobacteriati</taxon>
        <taxon>Methanobacteriota</taxon>
        <taxon>Methanomada group</taxon>
        <taxon>Methanobacteria</taxon>
        <taxon>Methanobacteriales</taxon>
        <taxon>Methanobacteriaceae</taxon>
        <taxon>Methanobrevibacter</taxon>
    </lineage>
</organism>
<accession>A0A1G5WIT1</accession>
<sequence length="158" mass="18329">MAKDNLKLEELRAIFNRENYRKDSLQSKASYFLGVISIVVTIICTNFNLFNPIDKYFSYVGGFILSGLILSFLLSLGFCAFIFLPKNYTHPFDFDNFDESVEDLDSKNDELEELLEDQYITSIKTNHDLNNQLVVNLKISVISFLVFLIFYFLMVCLL</sequence>